<protein>
    <submittedName>
        <fullName evidence="2">Uncharacterized protein</fullName>
    </submittedName>
</protein>
<gene>
    <name evidence="2" type="ORF">DPMN_012171</name>
</gene>
<keyword evidence="1" id="KW-1133">Transmembrane helix</keyword>
<organism evidence="2 3">
    <name type="scientific">Dreissena polymorpha</name>
    <name type="common">Zebra mussel</name>
    <name type="synonym">Mytilus polymorpha</name>
    <dbReference type="NCBI Taxonomy" id="45954"/>
    <lineage>
        <taxon>Eukaryota</taxon>
        <taxon>Metazoa</taxon>
        <taxon>Spiralia</taxon>
        <taxon>Lophotrochozoa</taxon>
        <taxon>Mollusca</taxon>
        <taxon>Bivalvia</taxon>
        <taxon>Autobranchia</taxon>
        <taxon>Heteroconchia</taxon>
        <taxon>Euheterodonta</taxon>
        <taxon>Imparidentia</taxon>
        <taxon>Neoheterodontei</taxon>
        <taxon>Myida</taxon>
        <taxon>Dreissenoidea</taxon>
        <taxon>Dreissenidae</taxon>
        <taxon>Dreissena</taxon>
    </lineage>
</organism>
<evidence type="ECO:0000313" key="3">
    <source>
        <dbReference type="Proteomes" id="UP000828390"/>
    </source>
</evidence>
<proteinExistence type="predicted"/>
<dbReference type="AlphaFoldDB" id="A0A9D4N6H1"/>
<keyword evidence="1" id="KW-0812">Transmembrane</keyword>
<name>A0A9D4N6H1_DREPO</name>
<comment type="caution">
    <text evidence="2">The sequence shown here is derived from an EMBL/GenBank/DDBJ whole genome shotgun (WGS) entry which is preliminary data.</text>
</comment>
<dbReference type="SUPFAM" id="SSF52266">
    <property type="entry name" value="SGNH hydrolase"/>
    <property type="match status" value="1"/>
</dbReference>
<dbReference type="Proteomes" id="UP000828390">
    <property type="component" value="Unassembled WGS sequence"/>
</dbReference>
<feature type="transmembrane region" description="Helical" evidence="1">
    <location>
        <begin position="59"/>
        <end position="80"/>
    </location>
</feature>
<keyword evidence="1" id="KW-0472">Membrane</keyword>
<dbReference type="EMBL" id="JAIWYP010000001">
    <property type="protein sequence ID" value="KAH3888144.1"/>
    <property type="molecule type" value="Genomic_DNA"/>
</dbReference>
<reference evidence="2" key="1">
    <citation type="journal article" date="2019" name="bioRxiv">
        <title>The Genome of the Zebra Mussel, Dreissena polymorpha: A Resource for Invasive Species Research.</title>
        <authorList>
            <person name="McCartney M.A."/>
            <person name="Auch B."/>
            <person name="Kono T."/>
            <person name="Mallez S."/>
            <person name="Zhang Y."/>
            <person name="Obille A."/>
            <person name="Becker A."/>
            <person name="Abrahante J.E."/>
            <person name="Garbe J."/>
            <person name="Badalamenti J.P."/>
            <person name="Herman A."/>
            <person name="Mangelson H."/>
            <person name="Liachko I."/>
            <person name="Sullivan S."/>
            <person name="Sone E.D."/>
            <person name="Koren S."/>
            <person name="Silverstein K.A.T."/>
            <person name="Beckman K.B."/>
            <person name="Gohl D.M."/>
        </authorList>
    </citation>
    <scope>NUCLEOTIDE SEQUENCE</scope>
    <source>
        <strain evidence="2">Duluth1</strain>
        <tissue evidence="2">Whole animal</tissue>
    </source>
</reference>
<evidence type="ECO:0000256" key="1">
    <source>
        <dbReference type="SAM" id="Phobius"/>
    </source>
</evidence>
<sequence>MGDSIPYWAGQRAELQGMPDLNLPVGTRVVWMGVSGMRWADAVHHIQLPALFRMPPKVLVVHLGVMIWSGITFMSVLNTFKIRLNITSGISGEHYSLGKHFAKI</sequence>
<reference evidence="2" key="2">
    <citation type="submission" date="2020-11" db="EMBL/GenBank/DDBJ databases">
        <authorList>
            <person name="McCartney M.A."/>
            <person name="Auch B."/>
            <person name="Kono T."/>
            <person name="Mallez S."/>
            <person name="Becker A."/>
            <person name="Gohl D.M."/>
            <person name="Silverstein K.A.T."/>
            <person name="Koren S."/>
            <person name="Bechman K.B."/>
            <person name="Herman A."/>
            <person name="Abrahante J.E."/>
            <person name="Garbe J."/>
        </authorList>
    </citation>
    <scope>NUCLEOTIDE SEQUENCE</scope>
    <source>
        <strain evidence="2">Duluth1</strain>
        <tissue evidence="2">Whole animal</tissue>
    </source>
</reference>
<keyword evidence="3" id="KW-1185">Reference proteome</keyword>
<evidence type="ECO:0000313" key="2">
    <source>
        <dbReference type="EMBL" id="KAH3888144.1"/>
    </source>
</evidence>
<accession>A0A9D4N6H1</accession>